<evidence type="ECO:0000256" key="2">
    <source>
        <dbReference type="ARBA" id="ARBA00023002"/>
    </source>
</evidence>
<evidence type="ECO:0000256" key="3">
    <source>
        <dbReference type="ARBA" id="ARBA00023157"/>
    </source>
</evidence>
<sequence length="122" mass="13669">MAAVAAMYPNIKNIGAEVLAISTDSVHSHQVYKQTTPALHDLGFPLVSDRTHEISQSYRVLDSATGTAYRASFFISPDQVIHAKMIYPKAIGRNIPEHFRLLQALQYNKETSQAVPVDWMIR</sequence>
<organism evidence="6 7">
    <name type="scientific">Mesobacillus maritimus</name>
    <dbReference type="NCBI Taxonomy" id="1643336"/>
    <lineage>
        <taxon>Bacteria</taxon>
        <taxon>Bacillati</taxon>
        <taxon>Bacillota</taxon>
        <taxon>Bacilli</taxon>
        <taxon>Bacillales</taxon>
        <taxon>Bacillaceae</taxon>
        <taxon>Mesobacillus</taxon>
    </lineage>
</organism>
<dbReference type="PANTHER" id="PTHR10681:SF128">
    <property type="entry name" value="THIOREDOXIN-DEPENDENT PEROXIDE REDUCTASE, MITOCHONDRIAL"/>
    <property type="match status" value="1"/>
</dbReference>
<accession>A0ABS7K873</accession>
<evidence type="ECO:0000256" key="1">
    <source>
        <dbReference type="ARBA" id="ARBA00009796"/>
    </source>
</evidence>
<proteinExistence type="inferred from homology"/>
<dbReference type="PANTHER" id="PTHR10681">
    <property type="entry name" value="THIOREDOXIN PEROXIDASE"/>
    <property type="match status" value="1"/>
</dbReference>
<dbReference type="EMBL" id="JACWFH010000021">
    <property type="protein sequence ID" value="MBY0098296.1"/>
    <property type="molecule type" value="Genomic_DNA"/>
</dbReference>
<keyword evidence="7" id="KW-1185">Reference proteome</keyword>
<evidence type="ECO:0000256" key="4">
    <source>
        <dbReference type="ARBA" id="ARBA00037420"/>
    </source>
</evidence>
<evidence type="ECO:0000259" key="5">
    <source>
        <dbReference type="Pfam" id="PF00578"/>
    </source>
</evidence>
<evidence type="ECO:0000313" key="6">
    <source>
        <dbReference type="EMBL" id="MBY0098296.1"/>
    </source>
</evidence>
<keyword evidence="3" id="KW-1015">Disulfide bond</keyword>
<keyword evidence="2" id="KW-0560">Oxidoreductase</keyword>
<dbReference type="InterPro" id="IPR000866">
    <property type="entry name" value="AhpC/TSA"/>
</dbReference>
<reference evidence="6 7" key="1">
    <citation type="submission" date="2020-07" db="EMBL/GenBank/DDBJ databases">
        <title>Fungal Genomes of the International Space Station.</title>
        <authorList>
            <person name="Seuylemezian A."/>
            <person name="Singh N.K."/>
            <person name="Wood J."/>
            <person name="Venkateswaran K."/>
        </authorList>
    </citation>
    <scope>NUCLEOTIDE SEQUENCE [LARGE SCALE GENOMIC DNA]</scope>
    <source>
        <strain evidence="6 7">PL-B2</strain>
    </source>
</reference>
<dbReference type="Pfam" id="PF00578">
    <property type="entry name" value="AhpC-TSA"/>
    <property type="match status" value="1"/>
</dbReference>
<dbReference type="Gene3D" id="3.40.30.10">
    <property type="entry name" value="Glutaredoxin"/>
    <property type="match status" value="1"/>
</dbReference>
<dbReference type="Proteomes" id="UP000769780">
    <property type="component" value="Unassembled WGS sequence"/>
</dbReference>
<comment type="caution">
    <text evidence="6">The sequence shown here is derived from an EMBL/GenBank/DDBJ whole genome shotgun (WGS) entry which is preliminary data.</text>
</comment>
<evidence type="ECO:0000313" key="7">
    <source>
        <dbReference type="Proteomes" id="UP000769780"/>
    </source>
</evidence>
<gene>
    <name evidence="6" type="ORF">H0185_15970</name>
</gene>
<comment type="similarity">
    <text evidence="1">Belongs to the peroxiredoxin family. AhpC/Prx1 subfamily.</text>
</comment>
<dbReference type="InterPro" id="IPR050217">
    <property type="entry name" value="Peroxiredoxin"/>
</dbReference>
<feature type="domain" description="Alkyl hydroperoxide reductase subunit C/ Thiol specific antioxidant" evidence="5">
    <location>
        <begin position="1"/>
        <end position="83"/>
    </location>
</feature>
<protein>
    <submittedName>
        <fullName evidence="6">Redoxin domain-containing protein</fullName>
    </submittedName>
</protein>
<comment type="function">
    <text evidence="4">Thiol-specific peroxidase that catalyzes the reduction of hydrogen peroxide and organic hydroperoxides to water and alcohols, respectively. Plays a role in cell protection against oxidative stress by detoxifying peroxides.</text>
</comment>
<dbReference type="SUPFAM" id="SSF52833">
    <property type="entry name" value="Thioredoxin-like"/>
    <property type="match status" value="1"/>
</dbReference>
<name>A0ABS7K873_9BACI</name>
<dbReference type="InterPro" id="IPR036249">
    <property type="entry name" value="Thioredoxin-like_sf"/>
</dbReference>